<name>A0ABN3V732_9ACTN</name>
<evidence type="ECO:0000256" key="3">
    <source>
        <dbReference type="ARBA" id="ARBA00022475"/>
    </source>
</evidence>
<evidence type="ECO:0000313" key="9">
    <source>
        <dbReference type="EMBL" id="GAA2781286.1"/>
    </source>
</evidence>
<evidence type="ECO:0000256" key="5">
    <source>
        <dbReference type="ARBA" id="ARBA00022989"/>
    </source>
</evidence>
<proteinExistence type="inferred from homology"/>
<comment type="subcellular location">
    <subcellularLocation>
        <location evidence="1 7">Cell membrane</location>
        <topology evidence="1 7">Multi-pass membrane protein</topology>
    </subcellularLocation>
</comment>
<comment type="similarity">
    <text evidence="2 7">Belongs to the DedA family.</text>
</comment>
<feature type="domain" description="VTT" evidence="8">
    <location>
        <begin position="38"/>
        <end position="168"/>
    </location>
</feature>
<keyword evidence="10" id="KW-1185">Reference proteome</keyword>
<accession>A0ABN3V732</accession>
<gene>
    <name evidence="9" type="ORF">GCM10010521_70220</name>
</gene>
<dbReference type="InterPro" id="IPR032816">
    <property type="entry name" value="VTT_dom"/>
</dbReference>
<feature type="transmembrane region" description="Helical" evidence="7">
    <location>
        <begin position="62"/>
        <end position="85"/>
    </location>
</feature>
<dbReference type="InterPro" id="IPR032818">
    <property type="entry name" value="DedA-like"/>
</dbReference>
<comment type="caution">
    <text evidence="9">The sequence shown here is derived from an EMBL/GenBank/DDBJ whole genome shotgun (WGS) entry which is preliminary data.</text>
</comment>
<evidence type="ECO:0000256" key="7">
    <source>
        <dbReference type="RuleBase" id="RU367016"/>
    </source>
</evidence>
<dbReference type="Proteomes" id="UP001500893">
    <property type="component" value="Unassembled WGS sequence"/>
</dbReference>
<evidence type="ECO:0000256" key="2">
    <source>
        <dbReference type="ARBA" id="ARBA00010792"/>
    </source>
</evidence>
<evidence type="ECO:0000256" key="1">
    <source>
        <dbReference type="ARBA" id="ARBA00004651"/>
    </source>
</evidence>
<organism evidence="9 10">
    <name type="scientific">Streptomyces rameus</name>
    <dbReference type="NCBI Taxonomy" id="68261"/>
    <lineage>
        <taxon>Bacteria</taxon>
        <taxon>Bacillati</taxon>
        <taxon>Actinomycetota</taxon>
        <taxon>Actinomycetes</taxon>
        <taxon>Kitasatosporales</taxon>
        <taxon>Streptomycetaceae</taxon>
        <taxon>Streptomyces</taxon>
    </lineage>
</organism>
<keyword evidence="5 7" id="KW-1133">Transmembrane helix</keyword>
<feature type="transmembrane region" description="Helical" evidence="7">
    <location>
        <begin position="12"/>
        <end position="38"/>
    </location>
</feature>
<keyword evidence="4 7" id="KW-0812">Transmembrane</keyword>
<evidence type="ECO:0000256" key="4">
    <source>
        <dbReference type="ARBA" id="ARBA00022692"/>
    </source>
</evidence>
<evidence type="ECO:0000256" key="6">
    <source>
        <dbReference type="ARBA" id="ARBA00023136"/>
    </source>
</evidence>
<evidence type="ECO:0000259" key="8">
    <source>
        <dbReference type="Pfam" id="PF09335"/>
    </source>
</evidence>
<sequence length="212" mass="22117">MIAVNPMDSASVLAAFGALGVLVVTFAESGLLVVGFFLPGDTLLFPAGVLCAGSAQQPARMALWEVLLCAAVGAVAGAQLGYLIGRHGGRALLARTSSRRVKDAARRAEGLLARYGHGKALVIGRFVPLLRSVLHPVAGALGVPARAFTLWQAVGGVLWSQTLVLAGYTLGASVPHIDDCLLPLVAVVVVLSLLPLLPEARRARRERRDSSE</sequence>
<dbReference type="Pfam" id="PF09335">
    <property type="entry name" value="VTT_dom"/>
    <property type="match status" value="1"/>
</dbReference>
<dbReference type="EMBL" id="BAAAVM010000145">
    <property type="protein sequence ID" value="GAA2781286.1"/>
    <property type="molecule type" value="Genomic_DNA"/>
</dbReference>
<reference evidence="9 10" key="1">
    <citation type="journal article" date="2019" name="Int. J. Syst. Evol. Microbiol.">
        <title>The Global Catalogue of Microorganisms (GCM) 10K type strain sequencing project: providing services to taxonomists for standard genome sequencing and annotation.</title>
        <authorList>
            <consortium name="The Broad Institute Genomics Platform"/>
            <consortium name="The Broad Institute Genome Sequencing Center for Infectious Disease"/>
            <person name="Wu L."/>
            <person name="Ma J."/>
        </authorList>
    </citation>
    <scope>NUCLEOTIDE SEQUENCE [LARGE SCALE GENOMIC DNA]</scope>
    <source>
        <strain evidence="9 10">JCM 11574</strain>
    </source>
</reference>
<evidence type="ECO:0000313" key="10">
    <source>
        <dbReference type="Proteomes" id="UP001500893"/>
    </source>
</evidence>
<dbReference type="PANTHER" id="PTHR30353">
    <property type="entry name" value="INNER MEMBRANE PROTEIN DEDA-RELATED"/>
    <property type="match status" value="1"/>
</dbReference>
<dbReference type="RefSeq" id="WP_345059833.1">
    <property type="nucleotide sequence ID" value="NZ_BAAAVM010000145.1"/>
</dbReference>
<keyword evidence="3 7" id="KW-1003">Cell membrane</keyword>
<feature type="transmembrane region" description="Helical" evidence="7">
    <location>
        <begin position="181"/>
        <end position="198"/>
    </location>
</feature>
<protein>
    <submittedName>
        <fullName evidence="9">DedA family protein</fullName>
    </submittedName>
</protein>
<keyword evidence="6 7" id="KW-0472">Membrane</keyword>
<dbReference type="PANTHER" id="PTHR30353:SF0">
    <property type="entry name" value="TRANSMEMBRANE PROTEIN"/>
    <property type="match status" value="1"/>
</dbReference>
<feature type="transmembrane region" description="Helical" evidence="7">
    <location>
        <begin position="150"/>
        <end position="169"/>
    </location>
</feature>